<dbReference type="Pfam" id="PF13252">
    <property type="entry name" value="Phage_capsid_3"/>
    <property type="match status" value="1"/>
</dbReference>
<dbReference type="AlphaFoldDB" id="A0A6M3K3Z3"/>
<sequence length="438" mass="48292">MPALSQEEGTMIVTLLFLFVAAALFLVPRLVFAAVDTTGYLASGNLAVKHWSGKIIRENYENNWWLATNFSTELTATKGRPNEDANAPIVVYNDLNRHPRENGEGTGRGGTGDQLTIQWRNKLGATRVTGNSTLEASEAEPSYAYLKVPIDLWRIAAKQTGVMTEKRVIGANEKNLKMDLAQDAVDKMEEDVWQTAYESACYHLIDLTHKSATAHPNTYYYTNPSSGAYAGSLPAETQTMGRSVLDYAVRVARNPSNPITPIKGPGGKPFWAFVMSDAQWEDAKRDDALFSIMKDAIKPISSDAEMVKHPLFYRAVFYYDSLVIYTTSRVWNMTQLTSTIKPGGATENMHGALLLGARAIGWANGGFGNEGKGEDKNGNVRFFYTPSDSTDYGNLLKRGLNVVNGIVRSDFVNESDSSTKNQTSAIFWTNTSGNVHFM</sequence>
<accession>A0A6M3K3Z3</accession>
<reference evidence="2" key="1">
    <citation type="submission" date="2020-03" db="EMBL/GenBank/DDBJ databases">
        <title>The deep terrestrial virosphere.</title>
        <authorList>
            <person name="Holmfeldt K."/>
            <person name="Nilsson E."/>
            <person name="Simone D."/>
            <person name="Lopez-Fernandez M."/>
            <person name="Wu X."/>
            <person name="de Brujin I."/>
            <person name="Lundin D."/>
            <person name="Andersson A."/>
            <person name="Bertilsson S."/>
            <person name="Dopson M."/>
        </authorList>
    </citation>
    <scope>NUCLEOTIDE SEQUENCE</scope>
    <source>
        <strain evidence="2">MM415A01514</strain>
        <strain evidence="1">MM415B01641</strain>
    </source>
</reference>
<dbReference type="EMBL" id="MT141273">
    <property type="protein sequence ID" value="QJA57431.1"/>
    <property type="molecule type" value="Genomic_DNA"/>
</dbReference>
<dbReference type="InterPro" id="IPR025267">
    <property type="entry name" value="ORF017-like"/>
</dbReference>
<dbReference type="EMBL" id="MT142223">
    <property type="protein sequence ID" value="QJA76418.1"/>
    <property type="molecule type" value="Genomic_DNA"/>
</dbReference>
<gene>
    <name evidence="2" type="ORF">MM415A01514_0015</name>
    <name evidence="1" type="ORF">MM415B01641_0011</name>
</gene>
<protein>
    <recommendedName>
        <fullName evidence="3">Major capsid protein</fullName>
    </recommendedName>
</protein>
<evidence type="ECO:0000313" key="2">
    <source>
        <dbReference type="EMBL" id="QJA76418.1"/>
    </source>
</evidence>
<name>A0A6M3K3Z3_9ZZZZ</name>
<evidence type="ECO:0000313" key="1">
    <source>
        <dbReference type="EMBL" id="QJA57431.1"/>
    </source>
</evidence>
<organism evidence="2">
    <name type="scientific">viral metagenome</name>
    <dbReference type="NCBI Taxonomy" id="1070528"/>
    <lineage>
        <taxon>unclassified sequences</taxon>
        <taxon>metagenomes</taxon>
        <taxon>organismal metagenomes</taxon>
    </lineage>
</organism>
<evidence type="ECO:0008006" key="3">
    <source>
        <dbReference type="Google" id="ProtNLM"/>
    </source>
</evidence>
<proteinExistence type="predicted"/>